<dbReference type="SUPFAM" id="SSF50685">
    <property type="entry name" value="Barwin-like endoglucanases"/>
    <property type="match status" value="1"/>
</dbReference>
<dbReference type="OrthoDB" id="406505at2759"/>
<evidence type="ECO:0000256" key="2">
    <source>
        <dbReference type="SAM" id="MobiDB-lite"/>
    </source>
</evidence>
<sequence length="162" mass="16802">MRFALFSLAALFAAACVSAEAATSGSALAARDEPAGAMLPRAHHSKAKHRSAKKGANKAAAKKGSTAQRLTYYSGHQLDDPACGGPRPDDGDMIAAVVKGAGYAKCGDHITIEHNGRQVTVKVVDYCAGCAHNSFDLSKGAFKKLAPLDEGVIEGANFWKSG</sequence>
<evidence type="ECO:0000313" key="5">
    <source>
        <dbReference type="EMBL" id="PWN96867.1"/>
    </source>
</evidence>
<dbReference type="PROSITE" id="PS51257">
    <property type="entry name" value="PROKAR_LIPOPROTEIN"/>
    <property type="match status" value="1"/>
</dbReference>
<evidence type="ECO:0000256" key="1">
    <source>
        <dbReference type="ARBA" id="ARBA00022729"/>
    </source>
</evidence>
<dbReference type="InterPro" id="IPR051477">
    <property type="entry name" value="Expansin_CellWall"/>
</dbReference>
<feature type="signal peptide" evidence="3">
    <location>
        <begin position="1"/>
        <end position="19"/>
    </location>
</feature>
<evidence type="ECO:0000313" key="6">
    <source>
        <dbReference type="Proteomes" id="UP000245946"/>
    </source>
</evidence>
<dbReference type="RefSeq" id="XP_025597146.1">
    <property type="nucleotide sequence ID" value="XM_025740283.1"/>
</dbReference>
<reference evidence="5 6" key="1">
    <citation type="journal article" date="2018" name="Mol. Biol. Evol.">
        <title>Broad Genomic Sampling Reveals a Smut Pathogenic Ancestry of the Fungal Clade Ustilaginomycotina.</title>
        <authorList>
            <person name="Kijpornyongpan T."/>
            <person name="Mondo S.J."/>
            <person name="Barry K."/>
            <person name="Sandor L."/>
            <person name="Lee J."/>
            <person name="Lipzen A."/>
            <person name="Pangilinan J."/>
            <person name="LaButti K."/>
            <person name="Hainaut M."/>
            <person name="Henrissat B."/>
            <person name="Grigoriev I.V."/>
            <person name="Spatafora J.W."/>
            <person name="Aime M.C."/>
        </authorList>
    </citation>
    <scope>NUCLEOTIDE SEQUENCE [LARGE SCALE GENOMIC DNA]</scope>
    <source>
        <strain evidence="5 6">MCA 4186</strain>
    </source>
</reference>
<dbReference type="Gene3D" id="2.40.40.10">
    <property type="entry name" value="RlpA-like domain"/>
    <property type="match status" value="1"/>
</dbReference>
<name>A0A316Z520_9BASI</name>
<gene>
    <name evidence="5" type="ORF">FA09DRAFT_299421</name>
</gene>
<accession>A0A316Z520</accession>
<dbReference type="STRING" id="58919.A0A316Z520"/>
<proteinExistence type="predicted"/>
<dbReference type="Proteomes" id="UP000245946">
    <property type="component" value="Unassembled WGS sequence"/>
</dbReference>
<dbReference type="Pfam" id="PF03330">
    <property type="entry name" value="DPBB_1"/>
    <property type="match status" value="1"/>
</dbReference>
<dbReference type="InterPro" id="IPR036908">
    <property type="entry name" value="RlpA-like_sf"/>
</dbReference>
<dbReference type="PANTHER" id="PTHR31836">
    <property type="match status" value="1"/>
</dbReference>
<dbReference type="AlphaFoldDB" id="A0A316Z520"/>
<organism evidence="5 6">
    <name type="scientific">Tilletiopsis washingtonensis</name>
    <dbReference type="NCBI Taxonomy" id="58919"/>
    <lineage>
        <taxon>Eukaryota</taxon>
        <taxon>Fungi</taxon>
        <taxon>Dikarya</taxon>
        <taxon>Basidiomycota</taxon>
        <taxon>Ustilaginomycotina</taxon>
        <taxon>Exobasidiomycetes</taxon>
        <taxon>Entylomatales</taxon>
        <taxon>Entylomatales incertae sedis</taxon>
        <taxon>Tilletiopsis</taxon>
    </lineage>
</organism>
<evidence type="ECO:0000259" key="4">
    <source>
        <dbReference type="Pfam" id="PF03330"/>
    </source>
</evidence>
<feature type="chain" id="PRO_5016247943" description="RlpA-like protein double-psi beta-barrel domain-containing protein" evidence="3">
    <location>
        <begin position="20"/>
        <end position="162"/>
    </location>
</feature>
<keyword evidence="1 3" id="KW-0732">Signal</keyword>
<protein>
    <recommendedName>
        <fullName evidence="4">RlpA-like protein double-psi beta-barrel domain-containing protein</fullName>
    </recommendedName>
</protein>
<dbReference type="InterPro" id="IPR009009">
    <property type="entry name" value="RlpA-like_DPBB"/>
</dbReference>
<keyword evidence="6" id="KW-1185">Reference proteome</keyword>
<dbReference type="GeneID" id="37267829"/>
<evidence type="ECO:0000256" key="3">
    <source>
        <dbReference type="SAM" id="SignalP"/>
    </source>
</evidence>
<dbReference type="PANTHER" id="PTHR31836:SF28">
    <property type="entry name" value="SRCR DOMAIN-CONTAINING PROTEIN-RELATED"/>
    <property type="match status" value="1"/>
</dbReference>
<feature type="region of interest" description="Disordered" evidence="2">
    <location>
        <begin position="40"/>
        <end position="66"/>
    </location>
</feature>
<feature type="compositionally biased region" description="Basic residues" evidence="2">
    <location>
        <begin position="41"/>
        <end position="56"/>
    </location>
</feature>
<dbReference type="EMBL" id="KZ819297">
    <property type="protein sequence ID" value="PWN96867.1"/>
    <property type="molecule type" value="Genomic_DNA"/>
</dbReference>
<dbReference type="CDD" id="cd22191">
    <property type="entry name" value="DPBB_RlpA_EXP_N-like"/>
    <property type="match status" value="1"/>
</dbReference>
<feature type="domain" description="RlpA-like protein double-psi beta-barrel" evidence="4">
    <location>
        <begin position="113"/>
        <end position="154"/>
    </location>
</feature>